<dbReference type="EMBL" id="JYDH01000002">
    <property type="protein sequence ID" value="KRY42998.1"/>
    <property type="molecule type" value="Genomic_DNA"/>
</dbReference>
<dbReference type="InParanoid" id="A0A0V1C188"/>
<proteinExistence type="predicted"/>
<comment type="caution">
    <text evidence="1">The sequence shown here is derived from an EMBL/GenBank/DDBJ whole genome shotgun (WGS) entry which is preliminary data.</text>
</comment>
<protein>
    <submittedName>
        <fullName evidence="1">Uncharacterized protein</fullName>
    </submittedName>
</protein>
<dbReference type="AlphaFoldDB" id="A0A0V1C188"/>
<organism evidence="1 2">
    <name type="scientific">Trichinella spiralis</name>
    <name type="common">Trichina worm</name>
    <dbReference type="NCBI Taxonomy" id="6334"/>
    <lineage>
        <taxon>Eukaryota</taxon>
        <taxon>Metazoa</taxon>
        <taxon>Ecdysozoa</taxon>
        <taxon>Nematoda</taxon>
        <taxon>Enoplea</taxon>
        <taxon>Dorylaimia</taxon>
        <taxon>Trichinellida</taxon>
        <taxon>Trichinellidae</taxon>
        <taxon>Trichinella</taxon>
    </lineage>
</organism>
<evidence type="ECO:0000313" key="2">
    <source>
        <dbReference type="Proteomes" id="UP000054776"/>
    </source>
</evidence>
<keyword evidence="2" id="KW-1185">Reference proteome</keyword>
<evidence type="ECO:0000313" key="1">
    <source>
        <dbReference type="EMBL" id="KRY42998.1"/>
    </source>
</evidence>
<name>A0A0V1C188_TRISP</name>
<dbReference type="OrthoDB" id="6503279at2759"/>
<sequence length="166" mass="19245">MTHLAFRRDITAHFLRARLLQISRPEPRSHLPHSLRSSRGHFLQSSTQGRCAVCKKTVEISVFSVANGCIRYVSQYIISNCDLYLRYHNTILTLTNLNGCKIKYPLQLLINQLLTRNLAAGSIRQISSRYAEKQQRVMIYTREYTIGSRTLERFLEALMYLTPEPI</sequence>
<accession>A0A0V1C188</accession>
<reference evidence="1 2" key="1">
    <citation type="submission" date="2015-01" db="EMBL/GenBank/DDBJ databases">
        <title>Evolution of Trichinella species and genotypes.</title>
        <authorList>
            <person name="Korhonen P.K."/>
            <person name="Edoardo P."/>
            <person name="Giuseppe L.R."/>
            <person name="Gasser R.B."/>
        </authorList>
    </citation>
    <scope>NUCLEOTIDE SEQUENCE [LARGE SCALE GENOMIC DNA]</scope>
    <source>
        <strain evidence="1">ISS3</strain>
    </source>
</reference>
<gene>
    <name evidence="1" type="ORF">T01_12884</name>
</gene>
<dbReference type="Proteomes" id="UP000054776">
    <property type="component" value="Unassembled WGS sequence"/>
</dbReference>